<keyword evidence="12" id="KW-0460">Magnesium</keyword>
<feature type="domain" description="UmuC" evidence="19">
    <location>
        <begin position="12"/>
        <end position="251"/>
    </location>
</feature>
<dbReference type="GO" id="GO:0009411">
    <property type="term" value="P:response to UV"/>
    <property type="evidence" value="ECO:0007669"/>
    <property type="project" value="UniProtKB-ARBA"/>
</dbReference>
<dbReference type="PANTHER" id="PTHR45873">
    <property type="entry name" value="DNA POLYMERASE ETA"/>
    <property type="match status" value="1"/>
</dbReference>
<evidence type="ECO:0000313" key="22">
    <source>
        <dbReference type="Proteomes" id="UP000821837"/>
    </source>
</evidence>
<comment type="caution">
    <text evidence="21">The sequence shown here is derived from an EMBL/GenBank/DDBJ whole genome shotgun (WGS) entry which is preliminary data.</text>
</comment>
<sequence>MATASTPRHRAVVLVDMDCFYVQVEQRLAPDWNGKPCAVAQYNTFQGGGLIAVNYEARAFGVKRGMRGEQAAKLAKDLHLFRVPEVRGKADLTRYREAGAEVLSVLCQFSEVVERASIDEAYLDLTEACKAVPLPRSADALPNSFLGQTPKTASQSGEDDAKAELVAWLSEIEDPDCPDALLARAAVLTEQIRAAVFTQTGFRCSAGIAHNKVLAKLACGLHKPNKQTVLTEAGVPLLFATLPVHKLRKLGGKLGKDIQELLQVEVVADLLRFSQDQLSSHFGHKTGTWLYQLVRGIDYEPVTPRKLAQSIGCGKNFRGKLALDTTTKVKHWLDQLSEELVERLLRDREQNHRIAQLLVVSLRKVGQEGGTSRSCQLVAYDTARVAKDALAAVMKLNTTAAASKDSWKPPLTNLMLAATKFRDSLEDGSQEISKFLVRQSEKADKSEKPTLAPLPPATPQKGQKLAEKSEEDDKASTAMEGPAPSCSLVTPKKEEGLNDTLPFSEKLAMILQSPRETRKRSDNSPPPAAEQRRVEEVKRALPVAVSPKKTVKVAATKAKKTASKKSAKKAASEAPKLSYFEKMWTTKSDAKATAVSSADSPEQTRSAIDSETGIPVENDDGAFNDRCSISRNDDALPGPAFLNENADDSTRSSVLSNEGDPKPLTVPENVDAADKISIPASFNDDVCFIDSNSDGEGGVRGSENRLSIDPSLLHKCGQCGKTVVVWKKEEHDDYHVALKLSRDERVPTPSSSSVTAVSRKRTASTTTKKASRTKKACAEKTKTLKDFFS</sequence>
<proteinExistence type="inferred from homology"/>
<dbReference type="Pfam" id="PF21704">
    <property type="entry name" value="POLH-Rev1_HhH"/>
    <property type="match status" value="1"/>
</dbReference>
<comment type="cofactor">
    <cofactor evidence="2">
        <name>Mg(2+)</name>
        <dbReference type="ChEBI" id="CHEBI:18420"/>
    </cofactor>
</comment>
<dbReference type="AlphaFoldDB" id="A0A9D4PC93"/>
<dbReference type="Gene3D" id="1.10.150.20">
    <property type="entry name" value="5' to 3' exonuclease, C-terminal subdomain"/>
    <property type="match status" value="1"/>
</dbReference>
<evidence type="ECO:0000256" key="16">
    <source>
        <dbReference type="ARBA" id="ARBA00044975"/>
    </source>
</evidence>
<reference evidence="21" key="1">
    <citation type="journal article" date="2020" name="Cell">
        <title>Large-Scale Comparative Analyses of Tick Genomes Elucidate Their Genetic Diversity and Vector Capacities.</title>
        <authorList>
            <consortium name="Tick Genome and Microbiome Consortium (TIGMIC)"/>
            <person name="Jia N."/>
            <person name="Wang J."/>
            <person name="Shi W."/>
            <person name="Du L."/>
            <person name="Sun Y."/>
            <person name="Zhan W."/>
            <person name="Jiang J.F."/>
            <person name="Wang Q."/>
            <person name="Zhang B."/>
            <person name="Ji P."/>
            <person name="Bell-Sakyi L."/>
            <person name="Cui X.M."/>
            <person name="Yuan T.T."/>
            <person name="Jiang B.G."/>
            <person name="Yang W.F."/>
            <person name="Lam T.T."/>
            <person name="Chang Q.C."/>
            <person name="Ding S.J."/>
            <person name="Wang X.J."/>
            <person name="Zhu J.G."/>
            <person name="Ruan X.D."/>
            <person name="Zhao L."/>
            <person name="Wei J.T."/>
            <person name="Ye R.Z."/>
            <person name="Que T.C."/>
            <person name="Du C.H."/>
            <person name="Zhou Y.H."/>
            <person name="Cheng J.X."/>
            <person name="Dai P.F."/>
            <person name="Guo W.B."/>
            <person name="Han X.H."/>
            <person name="Huang E.J."/>
            <person name="Li L.F."/>
            <person name="Wei W."/>
            <person name="Gao Y.C."/>
            <person name="Liu J.Z."/>
            <person name="Shao H.Z."/>
            <person name="Wang X."/>
            <person name="Wang C.C."/>
            <person name="Yang T.C."/>
            <person name="Huo Q.B."/>
            <person name="Li W."/>
            <person name="Chen H.Y."/>
            <person name="Chen S.E."/>
            <person name="Zhou L.G."/>
            <person name="Ni X.B."/>
            <person name="Tian J.H."/>
            <person name="Sheng Y."/>
            <person name="Liu T."/>
            <person name="Pan Y.S."/>
            <person name="Xia L.Y."/>
            <person name="Li J."/>
            <person name="Zhao F."/>
            <person name="Cao W.C."/>
        </authorList>
    </citation>
    <scope>NUCLEOTIDE SEQUENCE</scope>
    <source>
        <strain evidence="21">Rsan-2018</strain>
    </source>
</reference>
<evidence type="ECO:0000259" key="19">
    <source>
        <dbReference type="PROSITE" id="PS50173"/>
    </source>
</evidence>
<evidence type="ECO:0000256" key="7">
    <source>
        <dbReference type="ARBA" id="ARBA00022695"/>
    </source>
</evidence>
<evidence type="ECO:0000256" key="6">
    <source>
        <dbReference type="ARBA" id="ARBA00022679"/>
    </source>
</evidence>
<dbReference type="GO" id="GO:0042276">
    <property type="term" value="P:error-prone translesion synthesis"/>
    <property type="evidence" value="ECO:0007669"/>
    <property type="project" value="TreeGrafter"/>
</dbReference>
<feature type="domain" description="UBZ3-type" evidence="20">
    <location>
        <begin position="709"/>
        <end position="743"/>
    </location>
</feature>
<keyword evidence="11" id="KW-0862">Zinc</keyword>
<dbReference type="FunFam" id="1.10.150.20:FF:000014">
    <property type="entry name" value="Polymerase (DNA directed), eta"/>
    <property type="match status" value="1"/>
</dbReference>
<keyword evidence="13" id="KW-0832">Ubl conjugation</keyword>
<keyword evidence="6" id="KW-0808">Transferase</keyword>
<keyword evidence="15" id="KW-0539">Nucleus</keyword>
<dbReference type="InterPro" id="IPR017961">
    <property type="entry name" value="DNA_pol_Y-fam_little_finger"/>
</dbReference>
<keyword evidence="10" id="KW-0863">Zinc-finger</keyword>
<dbReference type="EC" id="2.7.7.7" evidence="5"/>
<dbReference type="GO" id="GO:0008270">
    <property type="term" value="F:zinc ion binding"/>
    <property type="evidence" value="ECO:0007669"/>
    <property type="project" value="UniProtKB-KW"/>
</dbReference>
<dbReference type="PIRSF" id="PIRSF036603">
    <property type="entry name" value="DPol_eta"/>
    <property type="match status" value="1"/>
</dbReference>
<dbReference type="Gene3D" id="3.30.1490.100">
    <property type="entry name" value="DNA polymerase, Y-family, little finger domain"/>
    <property type="match status" value="1"/>
</dbReference>
<dbReference type="InterPro" id="IPR043502">
    <property type="entry name" value="DNA/RNA_pol_sf"/>
</dbReference>
<dbReference type="Pfam" id="PF00817">
    <property type="entry name" value="IMS"/>
    <property type="match status" value="1"/>
</dbReference>
<dbReference type="Gene3D" id="3.30.70.270">
    <property type="match status" value="1"/>
</dbReference>
<dbReference type="InterPro" id="IPR001126">
    <property type="entry name" value="UmuC"/>
</dbReference>
<keyword evidence="7" id="KW-0548">Nucleotidyltransferase</keyword>
<dbReference type="VEuPathDB" id="VectorBase:RSAN_044650"/>
<feature type="compositionally biased region" description="Basic and acidic residues" evidence="18">
    <location>
        <begin position="439"/>
        <end position="448"/>
    </location>
</feature>
<feature type="region of interest" description="Disordered" evidence="18">
    <location>
        <begin position="590"/>
        <end position="669"/>
    </location>
</feature>
<feature type="compositionally biased region" description="Basic residues" evidence="18">
    <location>
        <begin position="557"/>
        <end position="568"/>
    </location>
</feature>
<evidence type="ECO:0000256" key="1">
    <source>
        <dbReference type="ARBA" id="ARBA00001936"/>
    </source>
</evidence>
<dbReference type="GO" id="GO:0035861">
    <property type="term" value="C:site of double-strand break"/>
    <property type="evidence" value="ECO:0007669"/>
    <property type="project" value="TreeGrafter"/>
</dbReference>
<keyword evidence="9" id="KW-0227">DNA damage</keyword>
<keyword evidence="22" id="KW-1185">Reference proteome</keyword>
<reference evidence="21" key="2">
    <citation type="submission" date="2021-09" db="EMBL/GenBank/DDBJ databases">
        <authorList>
            <person name="Jia N."/>
            <person name="Wang J."/>
            <person name="Shi W."/>
            <person name="Du L."/>
            <person name="Sun Y."/>
            <person name="Zhan W."/>
            <person name="Jiang J."/>
            <person name="Wang Q."/>
            <person name="Zhang B."/>
            <person name="Ji P."/>
            <person name="Sakyi L.B."/>
            <person name="Cui X."/>
            <person name="Yuan T."/>
            <person name="Jiang B."/>
            <person name="Yang W."/>
            <person name="Lam T.T.-Y."/>
            <person name="Chang Q."/>
            <person name="Ding S."/>
            <person name="Wang X."/>
            <person name="Zhu J."/>
            <person name="Ruan X."/>
            <person name="Zhao L."/>
            <person name="Wei J."/>
            <person name="Que T."/>
            <person name="Du C."/>
            <person name="Cheng J."/>
            <person name="Dai P."/>
            <person name="Han X."/>
            <person name="Huang E."/>
            <person name="Gao Y."/>
            <person name="Liu J."/>
            <person name="Shao H."/>
            <person name="Ye R."/>
            <person name="Li L."/>
            <person name="Wei W."/>
            <person name="Wang X."/>
            <person name="Wang C."/>
            <person name="Huo Q."/>
            <person name="Li W."/>
            <person name="Guo W."/>
            <person name="Chen H."/>
            <person name="Chen S."/>
            <person name="Zhou L."/>
            <person name="Zhou L."/>
            <person name="Ni X."/>
            <person name="Tian J."/>
            <person name="Zhou Y."/>
            <person name="Sheng Y."/>
            <person name="Liu T."/>
            <person name="Pan Y."/>
            <person name="Xia L."/>
            <person name="Li J."/>
            <person name="Zhao F."/>
            <person name="Cao W."/>
        </authorList>
    </citation>
    <scope>NUCLEOTIDE SEQUENCE</scope>
    <source>
        <strain evidence="21">Rsan-2018</strain>
        <tissue evidence="21">Larvae</tissue>
    </source>
</reference>
<evidence type="ECO:0000256" key="3">
    <source>
        <dbReference type="ARBA" id="ARBA00004123"/>
    </source>
</evidence>
<evidence type="ECO:0000256" key="14">
    <source>
        <dbReference type="ARBA" id="ARBA00023204"/>
    </source>
</evidence>
<dbReference type="Proteomes" id="UP000821837">
    <property type="component" value="Unassembled WGS sequence"/>
</dbReference>
<evidence type="ECO:0000256" key="15">
    <source>
        <dbReference type="ARBA" id="ARBA00023242"/>
    </source>
</evidence>
<dbReference type="SUPFAM" id="SSF56672">
    <property type="entry name" value="DNA/RNA polymerases"/>
    <property type="match status" value="1"/>
</dbReference>
<dbReference type="InterPro" id="IPR036775">
    <property type="entry name" value="DNA_pol_Y-fam_lit_finger_sf"/>
</dbReference>
<feature type="compositionally biased region" description="Low complexity" evidence="18">
    <location>
        <begin position="542"/>
        <end position="556"/>
    </location>
</feature>
<dbReference type="Pfam" id="PF18439">
    <property type="entry name" value="zf_UBZ"/>
    <property type="match status" value="1"/>
</dbReference>
<evidence type="ECO:0000256" key="11">
    <source>
        <dbReference type="ARBA" id="ARBA00022833"/>
    </source>
</evidence>
<evidence type="ECO:0000256" key="9">
    <source>
        <dbReference type="ARBA" id="ARBA00022763"/>
    </source>
</evidence>
<comment type="similarity">
    <text evidence="4">Belongs to the DNA polymerase type-Y family.</text>
</comment>
<dbReference type="GO" id="GO:0003887">
    <property type="term" value="F:DNA-directed DNA polymerase activity"/>
    <property type="evidence" value="ECO:0007669"/>
    <property type="project" value="UniProtKB-EC"/>
</dbReference>
<dbReference type="InterPro" id="IPR041298">
    <property type="entry name" value="UBZ3"/>
</dbReference>
<dbReference type="GO" id="GO:0003684">
    <property type="term" value="F:damaged DNA binding"/>
    <property type="evidence" value="ECO:0007669"/>
    <property type="project" value="InterPro"/>
</dbReference>
<dbReference type="SUPFAM" id="SSF100879">
    <property type="entry name" value="Lesion bypass DNA polymerase (Y-family), little finger domain"/>
    <property type="match status" value="1"/>
</dbReference>
<dbReference type="Gene3D" id="3.40.1170.60">
    <property type="match status" value="1"/>
</dbReference>
<evidence type="ECO:0000256" key="12">
    <source>
        <dbReference type="ARBA" id="ARBA00022842"/>
    </source>
</evidence>
<dbReference type="GO" id="GO:0006281">
    <property type="term" value="P:DNA repair"/>
    <property type="evidence" value="ECO:0007669"/>
    <property type="project" value="UniProtKB-KW"/>
</dbReference>
<dbReference type="GO" id="GO:0005657">
    <property type="term" value="C:replication fork"/>
    <property type="evidence" value="ECO:0007669"/>
    <property type="project" value="TreeGrafter"/>
</dbReference>
<evidence type="ECO:0000313" key="21">
    <source>
        <dbReference type="EMBL" id="KAH7935196.1"/>
    </source>
</evidence>
<dbReference type="PROSITE" id="PS51907">
    <property type="entry name" value="ZF_UBZ3"/>
    <property type="match status" value="1"/>
</dbReference>
<evidence type="ECO:0000256" key="4">
    <source>
        <dbReference type="ARBA" id="ARBA00010945"/>
    </source>
</evidence>
<evidence type="ECO:0000256" key="13">
    <source>
        <dbReference type="ARBA" id="ARBA00022843"/>
    </source>
</evidence>
<feature type="compositionally biased region" description="Basic and acidic residues" evidence="18">
    <location>
        <begin position="530"/>
        <end position="539"/>
    </location>
</feature>
<evidence type="ECO:0000256" key="2">
    <source>
        <dbReference type="ARBA" id="ARBA00001946"/>
    </source>
</evidence>
<comment type="subcellular location">
    <subcellularLocation>
        <location evidence="3">Nucleus</location>
    </subcellularLocation>
</comment>
<feature type="region of interest" description="Disordered" evidence="18">
    <location>
        <begin position="438"/>
        <end position="574"/>
    </location>
</feature>
<gene>
    <name evidence="21" type="ORF">HPB52_004784</name>
</gene>
<dbReference type="InterPro" id="IPR052230">
    <property type="entry name" value="DNA_polymerase_eta"/>
</dbReference>
<organism evidence="21 22">
    <name type="scientific">Rhipicephalus sanguineus</name>
    <name type="common">Brown dog tick</name>
    <name type="synonym">Ixodes sanguineus</name>
    <dbReference type="NCBI Taxonomy" id="34632"/>
    <lineage>
        <taxon>Eukaryota</taxon>
        <taxon>Metazoa</taxon>
        <taxon>Ecdysozoa</taxon>
        <taxon>Arthropoda</taxon>
        <taxon>Chelicerata</taxon>
        <taxon>Arachnida</taxon>
        <taxon>Acari</taxon>
        <taxon>Parasitiformes</taxon>
        <taxon>Ixodida</taxon>
        <taxon>Ixodoidea</taxon>
        <taxon>Ixodidae</taxon>
        <taxon>Rhipicephalinae</taxon>
        <taxon>Rhipicephalus</taxon>
        <taxon>Rhipicephalus</taxon>
    </lineage>
</organism>
<dbReference type="EMBL" id="JABSTV010001255">
    <property type="protein sequence ID" value="KAH7935196.1"/>
    <property type="molecule type" value="Genomic_DNA"/>
</dbReference>
<dbReference type="GO" id="GO:0005634">
    <property type="term" value="C:nucleus"/>
    <property type="evidence" value="ECO:0007669"/>
    <property type="project" value="UniProtKB-SubCell"/>
</dbReference>
<keyword evidence="14" id="KW-0234">DNA repair</keyword>
<evidence type="ECO:0000256" key="10">
    <source>
        <dbReference type="ARBA" id="ARBA00022771"/>
    </source>
</evidence>
<protein>
    <recommendedName>
        <fullName evidence="16">DNA polymerase eta</fullName>
        <ecNumber evidence="5">2.7.7.7</ecNumber>
    </recommendedName>
</protein>
<feature type="region of interest" description="Disordered" evidence="18">
    <location>
        <begin position="744"/>
        <end position="775"/>
    </location>
</feature>
<comment type="catalytic activity">
    <reaction evidence="17">
        <text>DNA(n) + a 2'-deoxyribonucleoside 5'-triphosphate = DNA(n+1) + diphosphate</text>
        <dbReference type="Rhea" id="RHEA:22508"/>
        <dbReference type="Rhea" id="RHEA-COMP:17339"/>
        <dbReference type="Rhea" id="RHEA-COMP:17340"/>
        <dbReference type="ChEBI" id="CHEBI:33019"/>
        <dbReference type="ChEBI" id="CHEBI:61560"/>
        <dbReference type="ChEBI" id="CHEBI:173112"/>
        <dbReference type="EC" id="2.7.7.7"/>
    </reaction>
</comment>
<keyword evidence="8" id="KW-0479">Metal-binding</keyword>
<dbReference type="Pfam" id="PF11799">
    <property type="entry name" value="IMS_C"/>
    <property type="match status" value="1"/>
</dbReference>
<accession>A0A9D4PC93</accession>
<feature type="compositionally biased region" description="Polar residues" evidence="18">
    <location>
        <begin position="594"/>
        <end position="609"/>
    </location>
</feature>
<feature type="compositionally biased region" description="Low complexity" evidence="18">
    <location>
        <begin position="747"/>
        <end position="768"/>
    </location>
</feature>
<comment type="cofactor">
    <cofactor evidence="1">
        <name>Mn(2+)</name>
        <dbReference type="ChEBI" id="CHEBI:29035"/>
    </cofactor>
</comment>
<evidence type="ECO:0000256" key="17">
    <source>
        <dbReference type="ARBA" id="ARBA00049244"/>
    </source>
</evidence>
<dbReference type="PROSITE" id="PS50173">
    <property type="entry name" value="UMUC"/>
    <property type="match status" value="1"/>
</dbReference>
<evidence type="ECO:0000256" key="8">
    <source>
        <dbReference type="ARBA" id="ARBA00022723"/>
    </source>
</evidence>
<evidence type="ECO:0000259" key="20">
    <source>
        <dbReference type="PROSITE" id="PS51907"/>
    </source>
</evidence>
<dbReference type="FunFam" id="3.30.1490.100:FF:000007">
    <property type="entry name" value="DNA polymerase eta"/>
    <property type="match status" value="1"/>
</dbReference>
<evidence type="ECO:0000256" key="18">
    <source>
        <dbReference type="SAM" id="MobiDB-lite"/>
    </source>
</evidence>
<dbReference type="PANTHER" id="PTHR45873:SF1">
    <property type="entry name" value="DNA POLYMERASE ETA"/>
    <property type="match status" value="1"/>
</dbReference>
<evidence type="ECO:0000256" key="5">
    <source>
        <dbReference type="ARBA" id="ARBA00012417"/>
    </source>
</evidence>
<dbReference type="InterPro" id="IPR043128">
    <property type="entry name" value="Rev_trsase/Diguanyl_cyclase"/>
</dbReference>
<name>A0A9D4PC93_RHISA</name>
<dbReference type="FunFam" id="3.40.1170.60:FF:000003">
    <property type="entry name" value="DNA polymerase eta"/>
    <property type="match status" value="1"/>
</dbReference>